<dbReference type="RefSeq" id="WP_073313182.1">
    <property type="nucleotide sequence ID" value="NZ_FQZN01000007.1"/>
</dbReference>
<evidence type="ECO:0000256" key="5">
    <source>
        <dbReference type="ARBA" id="ARBA00023237"/>
    </source>
</evidence>
<dbReference type="GO" id="GO:0009279">
    <property type="term" value="C:cell outer membrane"/>
    <property type="evidence" value="ECO:0007669"/>
    <property type="project" value="UniProtKB-SubCell"/>
</dbReference>
<keyword evidence="3" id="KW-0732">Signal</keyword>
<evidence type="ECO:0000256" key="2">
    <source>
        <dbReference type="ARBA" id="ARBA00006275"/>
    </source>
</evidence>
<dbReference type="eggNOG" id="COG0614">
    <property type="taxonomic scope" value="Bacteria"/>
</dbReference>
<comment type="subcellular location">
    <subcellularLocation>
        <location evidence="1">Cell outer membrane</location>
    </subcellularLocation>
</comment>
<dbReference type="Proteomes" id="UP000184192">
    <property type="component" value="Unassembled WGS sequence"/>
</dbReference>
<organism evidence="7 8">
    <name type="scientific">Bacteroides stercorirosoris</name>
    <dbReference type="NCBI Taxonomy" id="871324"/>
    <lineage>
        <taxon>Bacteria</taxon>
        <taxon>Pseudomonadati</taxon>
        <taxon>Bacteroidota</taxon>
        <taxon>Bacteroidia</taxon>
        <taxon>Bacteroidales</taxon>
        <taxon>Bacteroidaceae</taxon>
        <taxon>Bacteroides</taxon>
    </lineage>
</organism>
<feature type="domain" description="RagB/SusD" evidence="6">
    <location>
        <begin position="367"/>
        <end position="680"/>
    </location>
</feature>
<evidence type="ECO:0000256" key="4">
    <source>
        <dbReference type="ARBA" id="ARBA00023136"/>
    </source>
</evidence>
<dbReference type="AlphaFoldDB" id="A0A1M6DVA3"/>
<sequence>MKKINSIKSILLLAIISFVGVGCVDEIKFGNAFLEKAPGEDVNEDVIFSKKVYTDYLLWQCYEGLFTPFKNCYAGNGQFETLSDIMHSEEGWDSMGRFHYTGVLSASNANPGWLVARAAYITSGGMENMSNTAFRCIWTGIRDCCLLLDNVDRVPDMTDAEKARYKAEAKVIMASKYFDGIHNFGGLPIVDHALAVDEVLEKPRSTIEETVTFVVRLLDEAIAEPELPWNIPASELATWAGRVTKASALGIKAKLLNYVASPIFNSDTPYCTEEPQEAVNALQVWYGNYDVKRWEAVVDACEEFFRMNSANGNYYQLEEATTPDEAGYRAAFRKAYRARGNRESLLEVHDRVYMLEWDNQPGGFWHDGGIAPTLEWMEMFPWADGKNYDGQKYYNQRPAQRDIFENRDPRLYESIVVQKRDYKHQIYGEDNPIQLWEGGEFLTSGARYNCKPWGLPTYKFVLDLGDAIQGGKGTIDKEPFQTSYIRLAELYLIYAEALAETGNNVKALEQINKVRARVGLGKLEVMNPELNLTTNKENLIKEIMRERACELGFEYENRLHDMNRRVMEKDFKKHLHGIHIYRLDDDNDLVLEKWTKDSGDPFPTKFLYVPYDLNEGDATAVGYTIIKDGKESKIESPTGMTANPRFVWDNPGRWSNKWLLVPLPPDEINKNYGLTQNPGWY</sequence>
<dbReference type="InterPro" id="IPR011990">
    <property type="entry name" value="TPR-like_helical_dom_sf"/>
</dbReference>
<dbReference type="Gene3D" id="1.25.40.390">
    <property type="match status" value="1"/>
</dbReference>
<evidence type="ECO:0000256" key="1">
    <source>
        <dbReference type="ARBA" id="ARBA00004442"/>
    </source>
</evidence>
<comment type="similarity">
    <text evidence="2">Belongs to the SusD family.</text>
</comment>
<proteinExistence type="inferred from homology"/>
<dbReference type="PROSITE" id="PS51257">
    <property type="entry name" value="PROKAR_LIPOPROTEIN"/>
    <property type="match status" value="1"/>
</dbReference>
<gene>
    <name evidence="7" type="ORF">SAMN05444350_107134</name>
</gene>
<dbReference type="GeneID" id="92711683"/>
<protein>
    <submittedName>
        <fullName evidence="7">Starch-binding associating with outer membrane</fullName>
    </submittedName>
</protein>
<dbReference type="Pfam" id="PF07980">
    <property type="entry name" value="SusD_RagB"/>
    <property type="match status" value="1"/>
</dbReference>
<keyword evidence="8" id="KW-1185">Reference proteome</keyword>
<keyword evidence="5" id="KW-0998">Cell outer membrane</keyword>
<evidence type="ECO:0000256" key="3">
    <source>
        <dbReference type="ARBA" id="ARBA00022729"/>
    </source>
</evidence>
<dbReference type="InterPro" id="IPR012944">
    <property type="entry name" value="SusD_RagB_dom"/>
</dbReference>
<evidence type="ECO:0000313" key="7">
    <source>
        <dbReference type="EMBL" id="SHI77152.1"/>
    </source>
</evidence>
<evidence type="ECO:0000313" key="8">
    <source>
        <dbReference type="Proteomes" id="UP000184192"/>
    </source>
</evidence>
<dbReference type="SUPFAM" id="SSF48452">
    <property type="entry name" value="TPR-like"/>
    <property type="match status" value="1"/>
</dbReference>
<keyword evidence="4" id="KW-0472">Membrane</keyword>
<dbReference type="EMBL" id="FQZN01000007">
    <property type="protein sequence ID" value="SHI77152.1"/>
    <property type="molecule type" value="Genomic_DNA"/>
</dbReference>
<reference evidence="8" key="1">
    <citation type="submission" date="2016-11" db="EMBL/GenBank/DDBJ databases">
        <authorList>
            <person name="Varghese N."/>
            <person name="Submissions S."/>
        </authorList>
    </citation>
    <scope>NUCLEOTIDE SEQUENCE [LARGE SCALE GENOMIC DNA]</scope>
    <source>
        <strain evidence="8">DSM 26884</strain>
    </source>
</reference>
<name>A0A1M6DVA3_9BACE</name>
<evidence type="ECO:0000259" key="6">
    <source>
        <dbReference type="Pfam" id="PF07980"/>
    </source>
</evidence>
<accession>A0A1M6DVA3</accession>